<comment type="caution">
    <text evidence="2">The sequence shown here is derived from an EMBL/GenBank/DDBJ whole genome shotgun (WGS) entry which is preliminary data.</text>
</comment>
<dbReference type="Proteomes" id="UP000257144">
    <property type="component" value="Unassembled WGS sequence"/>
</dbReference>
<dbReference type="GO" id="GO:0003677">
    <property type="term" value="F:DNA binding"/>
    <property type="evidence" value="ECO:0007669"/>
    <property type="project" value="InterPro"/>
</dbReference>
<dbReference type="SUPFAM" id="SSF47413">
    <property type="entry name" value="lambda repressor-like DNA-binding domains"/>
    <property type="match status" value="1"/>
</dbReference>
<feature type="domain" description="HTH cro/C1-type" evidence="1">
    <location>
        <begin position="8"/>
        <end position="61"/>
    </location>
</feature>
<keyword evidence="3" id="KW-1185">Reference proteome</keyword>
<dbReference type="InterPro" id="IPR001387">
    <property type="entry name" value="Cro/C1-type_HTH"/>
</dbReference>
<proteinExistence type="predicted"/>
<accession>A0A3D8GJT8</accession>
<dbReference type="RefSeq" id="WP_115454171.1">
    <property type="nucleotide sequence ID" value="NZ_QNQT01000020.1"/>
</dbReference>
<gene>
    <name evidence="2" type="ORF">DRW41_22070</name>
</gene>
<name>A0A3D8GJT8_9BACI</name>
<dbReference type="OrthoDB" id="9805309at2"/>
<reference evidence="2 3" key="1">
    <citation type="submission" date="2018-07" db="EMBL/GenBank/DDBJ databases">
        <title>Bacillus sp. YLB-04 draft genome sequence.</title>
        <authorList>
            <person name="Yu L."/>
            <person name="Tang X."/>
        </authorList>
    </citation>
    <scope>NUCLEOTIDE SEQUENCE [LARGE SCALE GENOMIC DNA]</scope>
    <source>
        <strain evidence="2 3">YLB-04</strain>
    </source>
</reference>
<dbReference type="InterPro" id="IPR010982">
    <property type="entry name" value="Lambda_DNA-bd_dom_sf"/>
</dbReference>
<dbReference type="CDD" id="cd00093">
    <property type="entry name" value="HTH_XRE"/>
    <property type="match status" value="1"/>
</dbReference>
<evidence type="ECO:0000313" key="2">
    <source>
        <dbReference type="EMBL" id="RDU34714.1"/>
    </source>
</evidence>
<sequence length="68" mass="7730">MGFSYAPLWKLLIDKGMTKEDLRKRIGTSPATIAKMGKGEYVAMEVLNRICDELNCEIQDVIEHKKTT</sequence>
<organism evidence="2 3">
    <name type="scientific">Neobacillus piezotolerans</name>
    <dbReference type="NCBI Taxonomy" id="2259171"/>
    <lineage>
        <taxon>Bacteria</taxon>
        <taxon>Bacillati</taxon>
        <taxon>Bacillota</taxon>
        <taxon>Bacilli</taxon>
        <taxon>Bacillales</taxon>
        <taxon>Bacillaceae</taxon>
        <taxon>Neobacillus</taxon>
    </lineage>
</organism>
<evidence type="ECO:0000313" key="3">
    <source>
        <dbReference type="Proteomes" id="UP000257144"/>
    </source>
</evidence>
<protein>
    <submittedName>
        <fullName evidence="2">XRE family transcriptional regulator</fullName>
    </submittedName>
</protein>
<dbReference type="AlphaFoldDB" id="A0A3D8GJT8"/>
<dbReference type="Gene3D" id="1.10.260.40">
    <property type="entry name" value="lambda repressor-like DNA-binding domains"/>
    <property type="match status" value="1"/>
</dbReference>
<dbReference type="PROSITE" id="PS50943">
    <property type="entry name" value="HTH_CROC1"/>
    <property type="match status" value="1"/>
</dbReference>
<dbReference type="EMBL" id="QNQT01000020">
    <property type="protein sequence ID" value="RDU34714.1"/>
    <property type="molecule type" value="Genomic_DNA"/>
</dbReference>
<evidence type="ECO:0000259" key="1">
    <source>
        <dbReference type="PROSITE" id="PS50943"/>
    </source>
</evidence>
<dbReference type="Pfam" id="PF13443">
    <property type="entry name" value="HTH_26"/>
    <property type="match status" value="1"/>
</dbReference>